<evidence type="ECO:0000259" key="6">
    <source>
        <dbReference type="Pfam" id="PF01212"/>
    </source>
</evidence>
<dbReference type="FunFam" id="3.90.1150.10:FF:000041">
    <property type="entry name" value="Low-specificity L-threonine aldolase"/>
    <property type="match status" value="1"/>
</dbReference>
<accession>A0A7C2K224</accession>
<evidence type="ECO:0000256" key="4">
    <source>
        <dbReference type="ARBA" id="ARBA00023239"/>
    </source>
</evidence>
<dbReference type="Gene3D" id="3.90.1150.10">
    <property type="entry name" value="Aspartate Aminotransferase, domain 1"/>
    <property type="match status" value="1"/>
</dbReference>
<evidence type="ECO:0000256" key="3">
    <source>
        <dbReference type="ARBA" id="ARBA00022898"/>
    </source>
</evidence>
<comment type="caution">
    <text evidence="7">The sequence shown here is derived from an EMBL/GenBank/DDBJ whole genome shotgun (WGS) entry which is preliminary data.</text>
</comment>
<feature type="domain" description="Aromatic amino acid beta-eliminating lyase/threonine aldolase" evidence="6">
    <location>
        <begin position="7"/>
        <end position="289"/>
    </location>
</feature>
<evidence type="ECO:0000313" key="7">
    <source>
        <dbReference type="EMBL" id="HEN17120.1"/>
    </source>
</evidence>
<dbReference type="FunFam" id="3.40.640.10:FF:000030">
    <property type="entry name" value="Low-specificity L-threonine aldolase"/>
    <property type="match status" value="1"/>
</dbReference>
<dbReference type="Gene3D" id="3.40.640.10">
    <property type="entry name" value="Type I PLP-dependent aspartate aminotransferase-like (Major domain)"/>
    <property type="match status" value="1"/>
</dbReference>
<sequence length="359" mass="38341">MKYGVIDLRSDTVTRPTPGMRRAIAEADVGDDMSAEDPTVNRLEARMAELLGHEAAVYACSGTQSNQMGVRAHCQSGDELLIEEWSHIANWEAGGAAALTGVTCRTIRGRGGMLDVADLAGKIRPDNQHYCITRLVCLENTTNHGGGQAYPLDQMARVSAWAKDNGLKRHLDGARLFNACLVGGYSPRDCGQLFDTISICFSKGLGCPMGSILVGDAESIRKARRARKLFGGALRQAGMMAAAALYALDHHVDRMVEDHDNAKVFAEAIAEIDGVILDPDTVTSNLIFFELDPSCGPAVNLAAKLKAQKVLLNATGPQRLRAVTHLDVTRDDVLQAAAAIRNVLEGAPVSVGSTAGLTY</sequence>
<comment type="cofactor">
    <cofactor evidence="1">
        <name>pyridoxal 5'-phosphate</name>
        <dbReference type="ChEBI" id="CHEBI:597326"/>
    </cofactor>
</comment>
<dbReference type="PANTHER" id="PTHR48097">
    <property type="entry name" value="L-THREONINE ALDOLASE-RELATED"/>
    <property type="match status" value="1"/>
</dbReference>
<dbReference type="InterPro" id="IPR015421">
    <property type="entry name" value="PyrdxlP-dep_Trfase_major"/>
</dbReference>
<dbReference type="GO" id="GO:0008732">
    <property type="term" value="F:L-allo-threonine aldolase activity"/>
    <property type="evidence" value="ECO:0007669"/>
    <property type="project" value="TreeGrafter"/>
</dbReference>
<evidence type="ECO:0000256" key="2">
    <source>
        <dbReference type="ARBA" id="ARBA00006966"/>
    </source>
</evidence>
<dbReference type="PIRSF" id="PIRSF017617">
    <property type="entry name" value="Thr_aldolase"/>
    <property type="match status" value="1"/>
</dbReference>
<gene>
    <name evidence="7" type="ORF">ENQ76_16800</name>
</gene>
<dbReference type="SUPFAM" id="SSF53383">
    <property type="entry name" value="PLP-dependent transferases"/>
    <property type="match status" value="1"/>
</dbReference>
<comment type="similarity">
    <text evidence="2">Belongs to the threonine aldolase family.</text>
</comment>
<organism evidence="7">
    <name type="scientific">Schlesneria paludicola</name>
    <dbReference type="NCBI Taxonomy" id="360056"/>
    <lineage>
        <taxon>Bacteria</taxon>
        <taxon>Pseudomonadati</taxon>
        <taxon>Planctomycetota</taxon>
        <taxon>Planctomycetia</taxon>
        <taxon>Planctomycetales</taxon>
        <taxon>Planctomycetaceae</taxon>
        <taxon>Schlesneria</taxon>
    </lineage>
</organism>
<dbReference type="InterPro" id="IPR015422">
    <property type="entry name" value="PyrdxlP-dep_Trfase_small"/>
</dbReference>
<reference evidence="7" key="1">
    <citation type="journal article" date="2020" name="mSystems">
        <title>Genome- and Community-Level Interaction Insights into Carbon Utilization and Element Cycling Functions of Hydrothermarchaeota in Hydrothermal Sediment.</title>
        <authorList>
            <person name="Zhou Z."/>
            <person name="Liu Y."/>
            <person name="Xu W."/>
            <person name="Pan J."/>
            <person name="Luo Z.H."/>
            <person name="Li M."/>
        </authorList>
    </citation>
    <scope>NUCLEOTIDE SEQUENCE [LARGE SCALE GENOMIC DNA]</scope>
    <source>
        <strain evidence="7">SpSt-339</strain>
    </source>
</reference>
<proteinExistence type="inferred from homology"/>
<dbReference type="AlphaFoldDB" id="A0A7C2K224"/>
<evidence type="ECO:0000256" key="5">
    <source>
        <dbReference type="PIRSR" id="PIRSR017617-1"/>
    </source>
</evidence>
<keyword evidence="4" id="KW-0456">Lyase</keyword>
<keyword evidence="3" id="KW-0663">Pyridoxal phosphate</keyword>
<dbReference type="GO" id="GO:0006545">
    <property type="term" value="P:glycine biosynthetic process"/>
    <property type="evidence" value="ECO:0007669"/>
    <property type="project" value="TreeGrafter"/>
</dbReference>
<evidence type="ECO:0000256" key="1">
    <source>
        <dbReference type="ARBA" id="ARBA00001933"/>
    </source>
</evidence>
<feature type="modified residue" description="N6-(pyridoxal phosphate)lysine" evidence="5">
    <location>
        <position position="203"/>
    </location>
</feature>
<dbReference type="InterPro" id="IPR023603">
    <property type="entry name" value="Low_specificity_L-TA-like"/>
</dbReference>
<name>A0A7C2K224_9PLAN</name>
<dbReference type="NCBIfam" id="NF041359">
    <property type="entry name" value="GntG_guanitoxin"/>
    <property type="match status" value="1"/>
</dbReference>
<dbReference type="InterPro" id="IPR001597">
    <property type="entry name" value="ArAA_b-elim_lyase/Thr_aldolase"/>
</dbReference>
<protein>
    <submittedName>
        <fullName evidence="7">Low specificity L-threonine aldolase</fullName>
    </submittedName>
</protein>
<dbReference type="PANTHER" id="PTHR48097:SF9">
    <property type="entry name" value="L-THREONINE ALDOLASE"/>
    <property type="match status" value="1"/>
</dbReference>
<dbReference type="GO" id="GO:0006567">
    <property type="term" value="P:L-threonine catabolic process"/>
    <property type="evidence" value="ECO:0007669"/>
    <property type="project" value="TreeGrafter"/>
</dbReference>
<dbReference type="Pfam" id="PF01212">
    <property type="entry name" value="Beta_elim_lyase"/>
    <property type="match status" value="1"/>
</dbReference>
<dbReference type="EMBL" id="DSOK01000462">
    <property type="protein sequence ID" value="HEN17120.1"/>
    <property type="molecule type" value="Genomic_DNA"/>
</dbReference>
<dbReference type="InterPro" id="IPR015424">
    <property type="entry name" value="PyrdxlP-dep_Trfase"/>
</dbReference>
<dbReference type="GO" id="GO:0005829">
    <property type="term" value="C:cytosol"/>
    <property type="evidence" value="ECO:0007669"/>
    <property type="project" value="TreeGrafter"/>
</dbReference>